<dbReference type="Gene3D" id="2.60.40.10">
    <property type="entry name" value="Immunoglobulins"/>
    <property type="match status" value="1"/>
</dbReference>
<organism evidence="3 4">
    <name type="scientific">Anseongella ginsenosidimutans</name>
    <dbReference type="NCBI Taxonomy" id="496056"/>
    <lineage>
        <taxon>Bacteria</taxon>
        <taxon>Pseudomonadati</taxon>
        <taxon>Bacteroidota</taxon>
        <taxon>Sphingobacteriia</taxon>
        <taxon>Sphingobacteriales</taxon>
        <taxon>Sphingobacteriaceae</taxon>
        <taxon>Anseongella</taxon>
    </lineage>
</organism>
<evidence type="ECO:0000256" key="2">
    <source>
        <dbReference type="SAM" id="SignalP"/>
    </source>
</evidence>
<proteinExistence type="predicted"/>
<accession>A0A4R3KL49</accession>
<evidence type="ECO:0000313" key="4">
    <source>
        <dbReference type="Proteomes" id="UP000295807"/>
    </source>
</evidence>
<dbReference type="SUPFAM" id="SSF63829">
    <property type="entry name" value="Calcium-dependent phosphotriesterase"/>
    <property type="match status" value="2"/>
</dbReference>
<sequence length="928" mass="103958">MTRTYCLFILLLCLCAGASAQKSTLHFSTVKLPDDFPVYSIRFIERDEAGLLWLVTGNGLYRFDGSNLLHFDLKSEPALPSFPVTALRADQRGNLWLGFRNGAARFDLRNWKITSLYAEDWPRGLPNDKSIESINYTPDGSVYYGSTSGKLYRYRDHRLQLMLDMTEPYGEYGGPSIESVQEPYPGQLWLTTGNGMLVHLPLEGSGYGEPVYFKPIELKERTTRICFGPDGKFLISVRSDGMFLGDTRELLKRWQADSLKLDGPVRRGYLRRVVLPEDDNGNIYSPFYIAAKTGTKVAAILSHDRYSNNIYTFDFSGEDWKLETPARPVNFPGTKINKVSGDGLSTFICSGEGLVSLGFRQSALSSLLTGFNDPNSIRTAYKSEDGALYVSSYRDRFIRYNENTGERTPLSRMYIYSVLPWGRDTLLLATEGDGMQWYLPRENRFVPILTDKESSYVTALCRMNDTLVWAGTYEGINLVNPVRRIIYPVLKGPLFSRLQGAKVYAIIPDPGTATKSAGSGRAGRYLVATTAGVFRINAATGEIEYFIDGSDTLQHTVVYSLLEIGGNVWMGTNGQGVLVSDGVGNLMNTEWLDGRLAGNMAFSLSRVGDIVLAGTDNGMSLIRLRDSSVTAYSIYNGLPAGEFNHSAVFSNGREAYLGTVNGLVHWQGGERYDRDNEHAIGRIPVTRLLIEDEKDVKKNDYRLPYLPSDSIQVVIPPGTGYFSLSFGPATGTERLLPLFYRLGSESNWNEMGNQREINFLKTEPGSYRLEVAARTPGGTWMPGLLNIPLVVEPAFYQTAVFKLLLMLIPVLVVILLFHYRELQLQKERRLRIKIAGDLHDEVGSSLTRIWHQAAMGAPLLEAKAEVTTMDLEYDGPEPDASRLKVISETSREALATMSDIVWSIDARFDTMKDLVLRMKDYTYRLRYE</sequence>
<dbReference type="InterPro" id="IPR015943">
    <property type="entry name" value="WD40/YVTN_repeat-like_dom_sf"/>
</dbReference>
<keyword evidence="1" id="KW-0812">Transmembrane</keyword>
<feature type="signal peptide" evidence="2">
    <location>
        <begin position="1"/>
        <end position="20"/>
    </location>
</feature>
<feature type="non-terminal residue" evidence="3">
    <location>
        <position position="928"/>
    </location>
</feature>
<keyword evidence="1" id="KW-1133">Transmembrane helix</keyword>
<feature type="transmembrane region" description="Helical" evidence="1">
    <location>
        <begin position="799"/>
        <end position="819"/>
    </location>
</feature>
<protein>
    <submittedName>
        <fullName evidence="3">Ligand-binding sensor domain-containing protein</fullName>
    </submittedName>
</protein>
<keyword evidence="1" id="KW-0472">Membrane</keyword>
<dbReference type="AlphaFoldDB" id="A0A4R3KL49"/>
<dbReference type="Gene3D" id="2.130.10.10">
    <property type="entry name" value="YVTN repeat-like/Quinoprotein amine dehydrogenase"/>
    <property type="match status" value="2"/>
</dbReference>
<evidence type="ECO:0000313" key="3">
    <source>
        <dbReference type="EMBL" id="TCS84687.1"/>
    </source>
</evidence>
<comment type="caution">
    <text evidence="3">The sequence shown here is derived from an EMBL/GenBank/DDBJ whole genome shotgun (WGS) entry which is preliminary data.</text>
</comment>
<dbReference type="EMBL" id="SMAD01000019">
    <property type="protein sequence ID" value="TCS84687.1"/>
    <property type="molecule type" value="Genomic_DNA"/>
</dbReference>
<dbReference type="Gene3D" id="1.20.5.1930">
    <property type="match status" value="1"/>
</dbReference>
<keyword evidence="4" id="KW-1185">Reference proteome</keyword>
<dbReference type="SUPFAM" id="SSF101898">
    <property type="entry name" value="NHL repeat"/>
    <property type="match status" value="1"/>
</dbReference>
<keyword evidence="2" id="KW-0732">Signal</keyword>
<dbReference type="InterPro" id="IPR013783">
    <property type="entry name" value="Ig-like_fold"/>
</dbReference>
<name>A0A4R3KL49_9SPHI</name>
<dbReference type="OrthoDB" id="9806995at2"/>
<reference evidence="3 4" key="1">
    <citation type="submission" date="2019-03" db="EMBL/GenBank/DDBJ databases">
        <title>Genomic Encyclopedia of Type Strains, Phase IV (KMG-IV): sequencing the most valuable type-strain genomes for metagenomic binning, comparative biology and taxonomic classification.</title>
        <authorList>
            <person name="Goeker M."/>
        </authorList>
    </citation>
    <scope>NUCLEOTIDE SEQUENCE [LARGE SCALE GENOMIC DNA]</scope>
    <source>
        <strain evidence="3 4">DSM 21100</strain>
    </source>
</reference>
<dbReference type="RefSeq" id="WP_132130673.1">
    <property type="nucleotide sequence ID" value="NZ_SMAD01000019.1"/>
</dbReference>
<dbReference type="Proteomes" id="UP000295807">
    <property type="component" value="Unassembled WGS sequence"/>
</dbReference>
<evidence type="ECO:0000256" key="1">
    <source>
        <dbReference type="SAM" id="Phobius"/>
    </source>
</evidence>
<feature type="chain" id="PRO_5020792277" evidence="2">
    <location>
        <begin position="21"/>
        <end position="928"/>
    </location>
</feature>
<gene>
    <name evidence="3" type="ORF">EDD80_1191</name>
</gene>